<keyword evidence="9" id="KW-1003">Cell membrane</keyword>
<evidence type="ECO:0000256" key="9">
    <source>
        <dbReference type="RuleBase" id="RU365103"/>
    </source>
</evidence>
<comment type="catalytic activity">
    <reaction evidence="6 9">
        <text>lipid IVA (E. coli) + CMP-3-deoxy-beta-D-manno-octulosonate = alpha-Kdo-(2-&gt;6)-lipid IVA (E. coli) + CMP + H(+)</text>
        <dbReference type="Rhea" id="RHEA:28066"/>
        <dbReference type="ChEBI" id="CHEBI:15378"/>
        <dbReference type="ChEBI" id="CHEBI:58603"/>
        <dbReference type="ChEBI" id="CHEBI:60364"/>
        <dbReference type="ChEBI" id="CHEBI:60377"/>
        <dbReference type="ChEBI" id="CHEBI:85987"/>
        <dbReference type="EC" id="2.4.99.12"/>
    </reaction>
</comment>
<dbReference type="SUPFAM" id="SSF53756">
    <property type="entry name" value="UDP-Glycosyltransferase/glycogen phosphorylase"/>
    <property type="match status" value="1"/>
</dbReference>
<evidence type="ECO:0000256" key="4">
    <source>
        <dbReference type="ARBA" id="ARBA00022679"/>
    </source>
</evidence>
<name>A0A1G6I0V5_9BURK</name>
<dbReference type="AlphaFoldDB" id="A0A1G6I0V5"/>
<evidence type="ECO:0000313" key="11">
    <source>
        <dbReference type="EMBL" id="SDC00187.1"/>
    </source>
</evidence>
<evidence type="ECO:0000256" key="1">
    <source>
        <dbReference type="ARBA" id="ARBA00004713"/>
    </source>
</evidence>
<keyword evidence="9" id="KW-0472">Membrane</keyword>
<feature type="site" description="Transition state stabilizer" evidence="8">
    <location>
        <position position="219"/>
    </location>
</feature>
<dbReference type="EMBL" id="FMZC01000001">
    <property type="protein sequence ID" value="SDC00187.1"/>
    <property type="molecule type" value="Genomic_DNA"/>
</dbReference>
<evidence type="ECO:0000313" key="12">
    <source>
        <dbReference type="Proteomes" id="UP000198781"/>
    </source>
</evidence>
<evidence type="ECO:0000256" key="7">
    <source>
        <dbReference type="PIRSR" id="PIRSR639901-1"/>
    </source>
</evidence>
<proteinExistence type="inferred from homology"/>
<comment type="pathway">
    <text evidence="1 9">Bacterial outer membrane biogenesis; LPS core biosynthesis.</text>
</comment>
<comment type="function">
    <text evidence="9">Involved in lipopolysaccharide (LPS) biosynthesis. Catalyzes the transfer of 3-deoxy-D-manno-octulosonate (Kdo) residue(s) from CMP-Kdo to lipid IV(A), the tetraacyldisaccharide-1,4'-bisphosphate precursor of lipid A.</text>
</comment>
<evidence type="ECO:0000256" key="3">
    <source>
        <dbReference type="ARBA" id="ARBA00019077"/>
    </source>
</evidence>
<reference evidence="11 12" key="1">
    <citation type="submission" date="2016-10" db="EMBL/GenBank/DDBJ databases">
        <authorList>
            <person name="de Groot N.N."/>
        </authorList>
    </citation>
    <scope>NUCLEOTIDE SEQUENCE [LARGE SCALE GENOMIC DNA]</scope>
    <source>
        <strain evidence="11 12">DSM 16619</strain>
    </source>
</reference>
<organism evidence="11 12">
    <name type="scientific">Paracidovorax valerianellae</name>
    <dbReference type="NCBI Taxonomy" id="187868"/>
    <lineage>
        <taxon>Bacteria</taxon>
        <taxon>Pseudomonadati</taxon>
        <taxon>Pseudomonadota</taxon>
        <taxon>Betaproteobacteria</taxon>
        <taxon>Burkholderiales</taxon>
        <taxon>Comamonadaceae</taxon>
        <taxon>Paracidovorax</taxon>
    </lineage>
</organism>
<dbReference type="STRING" id="187868.SAMN05192589_10142"/>
<evidence type="ECO:0000256" key="5">
    <source>
        <dbReference type="ARBA" id="ARBA00031445"/>
    </source>
</evidence>
<sequence>MTPARALYSAVTWLAQPLLRAKLRRRAATEPGYGVAVEERFGHYPPAMDSLSPLSTTGLGGHFVWLHAVSLGETRAAAILLAELRQLLPGMRLLLTHGTATGRAEGEKLLQPGDVQVWQPWDTPGAVRRFLQQFRPAVGILMETEIWPNLLAGCRHRGIPVVLANARLNEKSLAGARRLSWLSRPAYAGLAAVWAQTDADAERLRAAGAAVQGVFGNLKFDVVPDAGQLAQGRAWRDASGRRVVLLASSREGEEAMWLEALQSKRPPAQSALGQGAINSGVAGTAGPAGLPVQWLVVPRHPQRFDAVRQLIEAAGLTVSARSTWGAAPEPADVWLGDSLGEMALYYGMAHAALLGGSYAPLGGQNLIEAAACGCPVVTGPHTFNFAEAARLACEAGAALRVADMGEGAATAEALVHDLPRLADTQQKALAFTGAHRGAALATALAVAQLLRGHAGAEVD</sequence>
<dbReference type="GO" id="GO:0009245">
    <property type="term" value="P:lipid A biosynthetic process"/>
    <property type="evidence" value="ECO:0007669"/>
    <property type="project" value="TreeGrafter"/>
</dbReference>
<dbReference type="InterPro" id="IPR039901">
    <property type="entry name" value="Kdotransferase"/>
</dbReference>
<dbReference type="GO" id="GO:0043842">
    <property type="term" value="F:Kdo transferase activity"/>
    <property type="evidence" value="ECO:0007669"/>
    <property type="project" value="UniProtKB-EC"/>
</dbReference>
<evidence type="ECO:0000259" key="10">
    <source>
        <dbReference type="Pfam" id="PF04413"/>
    </source>
</evidence>
<dbReference type="UniPathway" id="UPA00958"/>
<accession>A0A1G6I0V5</accession>
<dbReference type="Pfam" id="PF04413">
    <property type="entry name" value="Glycos_transf_N"/>
    <property type="match status" value="1"/>
</dbReference>
<feature type="domain" description="3-deoxy-D-manno-octulosonic-acid transferase N-terminal" evidence="10">
    <location>
        <begin position="37"/>
        <end position="222"/>
    </location>
</feature>
<keyword evidence="9" id="KW-0448">Lipopolysaccharide biosynthesis</keyword>
<protein>
    <recommendedName>
        <fullName evidence="3 9">3-deoxy-D-manno-octulosonic acid transferase</fullName>
        <shortName evidence="9">Kdo transferase</shortName>
        <ecNumber evidence="2 9">2.4.99.12</ecNumber>
    </recommendedName>
    <alternativeName>
        <fullName evidence="5 9">Lipid IV(A) 3-deoxy-D-manno-octulosonic acid transferase</fullName>
    </alternativeName>
</protein>
<dbReference type="GO" id="GO:0005886">
    <property type="term" value="C:plasma membrane"/>
    <property type="evidence" value="ECO:0007669"/>
    <property type="project" value="UniProtKB-SubCell"/>
</dbReference>
<dbReference type="GO" id="GO:0009244">
    <property type="term" value="P:lipopolysaccharide core region biosynthetic process"/>
    <property type="evidence" value="ECO:0007669"/>
    <property type="project" value="UniProtKB-UniRule"/>
</dbReference>
<evidence type="ECO:0000256" key="2">
    <source>
        <dbReference type="ARBA" id="ARBA00012621"/>
    </source>
</evidence>
<dbReference type="Gene3D" id="3.40.50.2000">
    <property type="entry name" value="Glycogen Phosphorylase B"/>
    <property type="match status" value="1"/>
</dbReference>
<dbReference type="OrthoDB" id="9789797at2"/>
<comment type="similarity">
    <text evidence="9">Belongs to the glycosyltransferase group 1 family.</text>
</comment>
<keyword evidence="12" id="KW-1185">Reference proteome</keyword>
<keyword evidence="4 9" id="KW-0808">Transferase</keyword>
<dbReference type="PANTHER" id="PTHR42755:SF1">
    <property type="entry name" value="3-DEOXY-D-MANNO-OCTULOSONIC ACID TRANSFERASE, MITOCHONDRIAL-RELATED"/>
    <property type="match status" value="1"/>
</dbReference>
<dbReference type="RefSeq" id="WP_092739152.1">
    <property type="nucleotide sequence ID" value="NZ_FMZC01000001.1"/>
</dbReference>
<feature type="active site" description="Proton acceptor" evidence="7">
    <location>
        <position position="73"/>
    </location>
</feature>
<comment type="subcellular location">
    <subcellularLocation>
        <location evidence="9">Cell membrane</location>
    </subcellularLocation>
</comment>
<dbReference type="Proteomes" id="UP000198781">
    <property type="component" value="Unassembled WGS sequence"/>
</dbReference>
<feature type="site" description="Transition state stabilizer" evidence="8">
    <location>
        <position position="143"/>
    </location>
</feature>
<dbReference type="InterPro" id="IPR038107">
    <property type="entry name" value="Glycos_transf_N_sf"/>
</dbReference>
<dbReference type="InterPro" id="IPR007507">
    <property type="entry name" value="Glycos_transf_N"/>
</dbReference>
<gene>
    <name evidence="11" type="ORF">SAMN05192589_10142</name>
</gene>
<evidence type="ECO:0000256" key="8">
    <source>
        <dbReference type="PIRSR" id="PIRSR639901-2"/>
    </source>
</evidence>
<dbReference type="EC" id="2.4.99.12" evidence="2 9"/>
<dbReference type="Gene3D" id="3.40.50.11720">
    <property type="entry name" value="3-Deoxy-D-manno-octulosonic-acid transferase, N-terminal domain"/>
    <property type="match status" value="1"/>
</dbReference>
<dbReference type="PANTHER" id="PTHR42755">
    <property type="entry name" value="3-DEOXY-MANNO-OCTULOSONATE CYTIDYLYLTRANSFERASE"/>
    <property type="match status" value="1"/>
</dbReference>
<evidence type="ECO:0000256" key="6">
    <source>
        <dbReference type="ARBA" id="ARBA00049183"/>
    </source>
</evidence>